<dbReference type="Gene3D" id="1.10.443.10">
    <property type="entry name" value="Intergrase catalytic core"/>
    <property type="match status" value="1"/>
</dbReference>
<protein>
    <submittedName>
        <fullName evidence="7">Site-specific integrase</fullName>
    </submittedName>
</protein>
<reference evidence="7" key="1">
    <citation type="submission" date="2022-03" db="EMBL/GenBank/DDBJ databases">
        <title>Cryobacterium sp. nov. strain ZS14-85, isolated from Antarctic soil.</title>
        <authorList>
            <person name="Li J."/>
            <person name="Niu G."/>
        </authorList>
    </citation>
    <scope>NUCLEOTIDE SEQUENCE</scope>
    <source>
        <strain evidence="7">ZS14-85</strain>
    </source>
</reference>
<evidence type="ECO:0000256" key="2">
    <source>
        <dbReference type="ARBA" id="ARBA00023125"/>
    </source>
</evidence>
<dbReference type="Pfam" id="PF00589">
    <property type="entry name" value="Phage_integrase"/>
    <property type="match status" value="1"/>
</dbReference>
<keyword evidence="3" id="KW-0233">DNA recombination</keyword>
<dbReference type="CDD" id="cd01189">
    <property type="entry name" value="INT_ICEBs1_C_like"/>
    <property type="match status" value="1"/>
</dbReference>
<evidence type="ECO:0000256" key="3">
    <source>
        <dbReference type="ARBA" id="ARBA00023172"/>
    </source>
</evidence>
<dbReference type="GO" id="GO:0015074">
    <property type="term" value="P:DNA integration"/>
    <property type="evidence" value="ECO:0007669"/>
    <property type="project" value="InterPro"/>
</dbReference>
<dbReference type="Proteomes" id="UP001165341">
    <property type="component" value="Unassembled WGS sequence"/>
</dbReference>
<comment type="caution">
    <text evidence="7">The sequence shown here is derived from an EMBL/GenBank/DDBJ whole genome shotgun (WGS) entry which is preliminary data.</text>
</comment>
<dbReference type="SUPFAM" id="SSF56349">
    <property type="entry name" value="DNA breaking-rejoining enzymes"/>
    <property type="match status" value="1"/>
</dbReference>
<dbReference type="Gene3D" id="1.10.150.130">
    <property type="match status" value="1"/>
</dbReference>
<dbReference type="InterPro" id="IPR050090">
    <property type="entry name" value="Tyrosine_recombinase_XerCD"/>
</dbReference>
<dbReference type="RefSeq" id="WP_243011857.1">
    <property type="nucleotide sequence ID" value="NZ_JALGAR010000002.1"/>
</dbReference>
<feature type="domain" description="Tyr recombinase" evidence="5">
    <location>
        <begin position="165"/>
        <end position="353"/>
    </location>
</feature>
<dbReference type="InterPro" id="IPR011010">
    <property type="entry name" value="DNA_brk_join_enz"/>
</dbReference>
<evidence type="ECO:0000256" key="1">
    <source>
        <dbReference type="ARBA" id="ARBA00008857"/>
    </source>
</evidence>
<comment type="similarity">
    <text evidence="1">Belongs to the 'phage' integrase family.</text>
</comment>
<dbReference type="PROSITE" id="PS51898">
    <property type="entry name" value="TYR_RECOMBINASE"/>
    <property type="match status" value="1"/>
</dbReference>
<feature type="domain" description="Core-binding (CB)" evidence="6">
    <location>
        <begin position="62"/>
        <end position="144"/>
    </location>
</feature>
<dbReference type="InterPro" id="IPR044068">
    <property type="entry name" value="CB"/>
</dbReference>
<dbReference type="EMBL" id="JALGAR010000002">
    <property type="protein sequence ID" value="MCI4658073.1"/>
    <property type="molecule type" value="Genomic_DNA"/>
</dbReference>
<dbReference type="InterPro" id="IPR010998">
    <property type="entry name" value="Integrase_recombinase_N"/>
</dbReference>
<proteinExistence type="inferred from homology"/>
<name>A0AA41UF22_9MICO</name>
<dbReference type="AlphaFoldDB" id="A0AA41UF22"/>
<accession>A0AA41UF22</accession>
<evidence type="ECO:0000259" key="5">
    <source>
        <dbReference type="PROSITE" id="PS51898"/>
    </source>
</evidence>
<keyword evidence="8" id="KW-1185">Reference proteome</keyword>
<gene>
    <name evidence="7" type="ORF">MQH31_09675</name>
</gene>
<keyword evidence="2 4" id="KW-0238">DNA-binding</keyword>
<dbReference type="PANTHER" id="PTHR30349">
    <property type="entry name" value="PHAGE INTEGRASE-RELATED"/>
    <property type="match status" value="1"/>
</dbReference>
<dbReference type="PROSITE" id="PS51900">
    <property type="entry name" value="CB"/>
    <property type="match status" value="1"/>
</dbReference>
<evidence type="ECO:0000256" key="4">
    <source>
        <dbReference type="PROSITE-ProRule" id="PRU01248"/>
    </source>
</evidence>
<evidence type="ECO:0000313" key="8">
    <source>
        <dbReference type="Proteomes" id="UP001165341"/>
    </source>
</evidence>
<dbReference type="GO" id="GO:0006310">
    <property type="term" value="P:DNA recombination"/>
    <property type="evidence" value="ECO:0007669"/>
    <property type="project" value="UniProtKB-KW"/>
</dbReference>
<dbReference type="InterPro" id="IPR013762">
    <property type="entry name" value="Integrase-like_cat_sf"/>
</dbReference>
<organism evidence="7 8">
    <name type="scientific">Cryobacterium zhongshanensis</name>
    <dbReference type="NCBI Taxonomy" id="2928153"/>
    <lineage>
        <taxon>Bacteria</taxon>
        <taxon>Bacillati</taxon>
        <taxon>Actinomycetota</taxon>
        <taxon>Actinomycetes</taxon>
        <taxon>Micrococcales</taxon>
        <taxon>Microbacteriaceae</taxon>
        <taxon>Cryobacterium</taxon>
    </lineage>
</organism>
<sequence>MGSITAYETNEGRRYRVRYRKPDRTQTDKRGFRTKRDAELFLASTEVAKARGEYVDATKARISVGALAADWLAHHGHLKASSARSLEIAWRLHVAPRWARIPVADVVFSEVQAWVTDLHLTRGKSPTTVIRAYGVLAAILDVAVRDRRVLTNAARGVKLPRKVGKEHTYLSHGQVELLASHSGPHKTLVEFLAYTGLRWGEMTALRVRNIDFSRHRINVQQNAVEVGGTFVVGTPKTHESRSVPFPHFLSEPLAELCTGKAPGDLVFGSGTVFIRPPDSRRGWWIGALKKCRVEEPSFPWITRHDLRHTAASLAISAGANVKAIQRMLGHSSAAMTLDTYADLFDDDLDRVGRALDDARAQSATRQRGIVKDEKVRDQ</sequence>
<evidence type="ECO:0000259" key="6">
    <source>
        <dbReference type="PROSITE" id="PS51900"/>
    </source>
</evidence>
<dbReference type="InterPro" id="IPR002104">
    <property type="entry name" value="Integrase_catalytic"/>
</dbReference>
<dbReference type="GO" id="GO:0003677">
    <property type="term" value="F:DNA binding"/>
    <property type="evidence" value="ECO:0007669"/>
    <property type="project" value="UniProtKB-UniRule"/>
</dbReference>
<dbReference type="PANTHER" id="PTHR30349:SF64">
    <property type="entry name" value="PROPHAGE INTEGRASE INTD-RELATED"/>
    <property type="match status" value="1"/>
</dbReference>
<evidence type="ECO:0000313" key="7">
    <source>
        <dbReference type="EMBL" id="MCI4658073.1"/>
    </source>
</evidence>